<gene>
    <name evidence="6" type="ORF">PSNMU_V1.4_AUG-EV-PASAV3_0007980</name>
</gene>
<dbReference type="GO" id="GO:0015165">
    <property type="term" value="F:pyrimidine nucleotide-sugar transmembrane transporter activity"/>
    <property type="evidence" value="ECO:0007669"/>
    <property type="project" value="InterPro"/>
</dbReference>
<evidence type="ECO:0000256" key="5">
    <source>
        <dbReference type="SAM" id="Phobius"/>
    </source>
</evidence>
<proteinExistence type="predicted"/>
<feature type="transmembrane region" description="Helical" evidence="5">
    <location>
        <begin position="373"/>
        <end position="391"/>
    </location>
</feature>
<feature type="transmembrane region" description="Helical" evidence="5">
    <location>
        <begin position="333"/>
        <end position="352"/>
    </location>
</feature>
<sequence>MGGGPLGLTMTKGRAGTQNCGLWEICIFVMAILSGTASSVLSKLMMGLQGVGLSGEPEVFRKPIFQTFATFLGMSMGLVLHIVVLKFRLPFPGYEEYFSRKENRRIANHDEESDGEEEPGNATNECKLGSGSFSIAATSMIRAKYFGSGQFITATKGTKDYTNTDYGTLLTPVYKKNFDENHIHTTLESFEPRGNCQLPTPFSTNDDQNLSKKDSNQNIPLCMYLFLAAPSVFCLVATALSMIGLQYVDVSVYQMLRCSGIVFVAWMKQHFLGDRLHHFQWIGVLWNVVGVVLVGTTALLDKNASKSMESSLGSGVTALTEEEGEQDGDQKTLYGVGLILSGAIVQAMQFVFEEKVMKMEMSTPPLLLIGTEGLWGCLLCLLVVYPLAYAIPGDDYVCSTNSNVGSCYNDDNTSGSYENPANTYAIFKSSSHIQIAFTMYLIAIFGFNFFAIMVTYMLDSVWHAILDNFRPISVWFVELLIYYVFSSTTNASRSPTPQLSFGEDWTPWSWIQVCALVVLLYGTAIYNAPNAGPIKLKGNWYSLGFDFTDEYREIEEHRTRVLSSLVRTTKFEFVPTILADQETLNGRYQNDGDEDDSLDIHRQNDDENLNQQTHIDDSLRSRHRHQKTASRISFNF</sequence>
<comment type="subcellular location">
    <subcellularLocation>
        <location evidence="1">Membrane</location>
        <topology evidence="1">Multi-pass membrane protein</topology>
    </subcellularLocation>
</comment>
<evidence type="ECO:0000256" key="3">
    <source>
        <dbReference type="ARBA" id="ARBA00022989"/>
    </source>
</evidence>
<keyword evidence="4 5" id="KW-0472">Membrane</keyword>
<name>A0A448YWE2_9STRA</name>
<protein>
    <recommendedName>
        <fullName evidence="8">EamA domain-containing protein</fullName>
    </recommendedName>
</protein>
<dbReference type="PANTHER" id="PTHR13146:SF3">
    <property type="entry name" value="EAMA DOMAIN-CONTAINING PROTEIN"/>
    <property type="match status" value="1"/>
</dbReference>
<dbReference type="GO" id="GO:0000139">
    <property type="term" value="C:Golgi membrane"/>
    <property type="evidence" value="ECO:0007669"/>
    <property type="project" value="InterPro"/>
</dbReference>
<evidence type="ECO:0000256" key="4">
    <source>
        <dbReference type="ARBA" id="ARBA00023136"/>
    </source>
</evidence>
<keyword evidence="2 5" id="KW-0812">Transmembrane</keyword>
<evidence type="ECO:0008006" key="8">
    <source>
        <dbReference type="Google" id="ProtNLM"/>
    </source>
</evidence>
<dbReference type="SUPFAM" id="SSF103481">
    <property type="entry name" value="Multidrug resistance efflux transporter EmrE"/>
    <property type="match status" value="1"/>
</dbReference>
<feature type="transmembrane region" description="Helical" evidence="5">
    <location>
        <begin position="279"/>
        <end position="300"/>
    </location>
</feature>
<feature type="transmembrane region" description="Helical" evidence="5">
    <location>
        <begin position="64"/>
        <end position="85"/>
    </location>
</feature>
<dbReference type="OrthoDB" id="300580at2759"/>
<keyword evidence="3 5" id="KW-1133">Transmembrane helix</keyword>
<dbReference type="EMBL" id="CAACVS010000018">
    <property type="protein sequence ID" value="VEU34104.1"/>
    <property type="molecule type" value="Genomic_DNA"/>
</dbReference>
<reference evidence="6 7" key="1">
    <citation type="submission" date="2019-01" db="EMBL/GenBank/DDBJ databases">
        <authorList>
            <person name="Ferrante I. M."/>
        </authorList>
    </citation>
    <scope>NUCLEOTIDE SEQUENCE [LARGE SCALE GENOMIC DNA]</scope>
    <source>
        <strain evidence="6 7">B856</strain>
    </source>
</reference>
<dbReference type="InterPro" id="IPR007271">
    <property type="entry name" value="Nuc_sug_transpt"/>
</dbReference>
<keyword evidence="7" id="KW-1185">Reference proteome</keyword>
<dbReference type="Proteomes" id="UP000291116">
    <property type="component" value="Unassembled WGS sequence"/>
</dbReference>
<feature type="transmembrane region" description="Helical" evidence="5">
    <location>
        <begin position="433"/>
        <end position="456"/>
    </location>
</feature>
<dbReference type="AlphaFoldDB" id="A0A448YWE2"/>
<feature type="transmembrane region" description="Helical" evidence="5">
    <location>
        <begin position="221"/>
        <end position="244"/>
    </location>
</feature>
<accession>A0A448YWE2</accession>
<organism evidence="6 7">
    <name type="scientific">Pseudo-nitzschia multistriata</name>
    <dbReference type="NCBI Taxonomy" id="183589"/>
    <lineage>
        <taxon>Eukaryota</taxon>
        <taxon>Sar</taxon>
        <taxon>Stramenopiles</taxon>
        <taxon>Ochrophyta</taxon>
        <taxon>Bacillariophyta</taxon>
        <taxon>Bacillariophyceae</taxon>
        <taxon>Bacillariophycidae</taxon>
        <taxon>Bacillariales</taxon>
        <taxon>Bacillariaceae</taxon>
        <taxon>Pseudo-nitzschia</taxon>
    </lineage>
</organism>
<dbReference type="Pfam" id="PF04142">
    <property type="entry name" value="Nuc_sug_transp"/>
    <property type="match status" value="1"/>
</dbReference>
<evidence type="ECO:0000313" key="6">
    <source>
        <dbReference type="EMBL" id="VEU34104.1"/>
    </source>
</evidence>
<evidence type="ECO:0000256" key="2">
    <source>
        <dbReference type="ARBA" id="ARBA00022692"/>
    </source>
</evidence>
<dbReference type="Gene3D" id="1.10.3730.20">
    <property type="match status" value="1"/>
</dbReference>
<dbReference type="PANTHER" id="PTHR13146">
    <property type="match status" value="1"/>
</dbReference>
<dbReference type="InterPro" id="IPR037185">
    <property type="entry name" value="EmrE-like"/>
</dbReference>
<feature type="transmembrane region" description="Helical" evidence="5">
    <location>
        <begin position="21"/>
        <end position="44"/>
    </location>
</feature>
<feature type="transmembrane region" description="Helical" evidence="5">
    <location>
        <begin position="505"/>
        <end position="528"/>
    </location>
</feature>
<evidence type="ECO:0000256" key="1">
    <source>
        <dbReference type="ARBA" id="ARBA00004141"/>
    </source>
</evidence>
<evidence type="ECO:0000313" key="7">
    <source>
        <dbReference type="Proteomes" id="UP000291116"/>
    </source>
</evidence>